<evidence type="ECO:0000256" key="3">
    <source>
        <dbReference type="ARBA" id="ARBA00021923"/>
    </source>
</evidence>
<dbReference type="Gene3D" id="3.20.20.70">
    <property type="entry name" value="Aldolase class I"/>
    <property type="match status" value="1"/>
</dbReference>
<dbReference type="AlphaFoldDB" id="G7VBN1"/>
<keyword evidence="6" id="KW-0456">Lyase</keyword>
<dbReference type="HOGENOM" id="CLU_067069_2_0_2"/>
<dbReference type="GO" id="GO:0044205">
    <property type="term" value="P:'de novo' UMP biosynthetic process"/>
    <property type="evidence" value="ECO:0007669"/>
    <property type="project" value="InterPro"/>
</dbReference>
<organism evidence="11 12">
    <name type="scientific">Pyrobaculum ferrireducens</name>
    <dbReference type="NCBI Taxonomy" id="1104324"/>
    <lineage>
        <taxon>Archaea</taxon>
        <taxon>Thermoproteota</taxon>
        <taxon>Thermoprotei</taxon>
        <taxon>Thermoproteales</taxon>
        <taxon>Thermoproteaceae</taxon>
        <taxon>Pyrobaculum</taxon>
    </lineage>
</organism>
<feature type="domain" description="Orotidine 5'-phosphate decarboxylase" evidence="10">
    <location>
        <begin position="3"/>
        <end position="191"/>
    </location>
</feature>
<dbReference type="GO" id="GO:0004590">
    <property type="term" value="F:orotidine-5'-phosphate decarboxylase activity"/>
    <property type="evidence" value="ECO:0007669"/>
    <property type="project" value="UniProtKB-EC"/>
</dbReference>
<dbReference type="EMBL" id="CP003098">
    <property type="protein sequence ID" value="AET33648.1"/>
    <property type="molecule type" value="Genomic_DNA"/>
</dbReference>
<dbReference type="InterPro" id="IPR013785">
    <property type="entry name" value="Aldolase_TIM"/>
</dbReference>
<feature type="active site" description="For OMPdecase activity" evidence="8">
    <location>
        <position position="58"/>
    </location>
</feature>
<dbReference type="PANTHER" id="PTHR32119:SF2">
    <property type="entry name" value="OROTIDINE 5'-PHOSPHATE DECARBOXYLASE"/>
    <property type="match status" value="1"/>
</dbReference>
<reference evidence="11 12" key="1">
    <citation type="journal article" date="2012" name="J. Bacteriol.">
        <title>Complete genome sequence of strain 1860, a crenarchaeon of the genus pyrobaculum able to grow with various electron acceptors.</title>
        <authorList>
            <person name="Mardanov A.V."/>
            <person name="Gumerov V.M."/>
            <person name="Slobodkina G.B."/>
            <person name="Beletsky A.V."/>
            <person name="Bonch-Osmolovskaya E.A."/>
            <person name="Ravin N.V."/>
            <person name="Skryabin K.G."/>
        </authorList>
    </citation>
    <scope>NUCLEOTIDE SEQUENCE [LARGE SCALE GENOMIC DNA]</scope>
    <source>
        <strain evidence="11 12">1860</strain>
    </source>
</reference>
<evidence type="ECO:0000259" key="10">
    <source>
        <dbReference type="SMART" id="SM00934"/>
    </source>
</evidence>
<sequence>MNPLIVALDVDVLRALDLVKTLRDKVAGFKIGWDLVFEGGVSIIGEISRYGNVIVDLKIADVPHIAEKVINKVIERGACCVIVHGFLHPSLPRGDNIYVLVKMTVPTLYDEIWEKLIEKVSNVRGFVLPGNQPELVARARKMVGCSYRIISPGIGAQGGRPGEALRAGADFEIVGRYVIEDQERVREWIGFKPRCFETP</sequence>
<keyword evidence="12" id="KW-1185">Reference proteome</keyword>
<evidence type="ECO:0000256" key="4">
    <source>
        <dbReference type="ARBA" id="ARBA00022793"/>
    </source>
</evidence>
<evidence type="ECO:0000256" key="5">
    <source>
        <dbReference type="ARBA" id="ARBA00022975"/>
    </source>
</evidence>
<evidence type="ECO:0000256" key="9">
    <source>
        <dbReference type="PIRSR" id="PIRSR614732-2"/>
    </source>
</evidence>
<evidence type="ECO:0000256" key="7">
    <source>
        <dbReference type="ARBA" id="ARBA00033428"/>
    </source>
</evidence>
<evidence type="ECO:0000313" key="12">
    <source>
        <dbReference type="Proteomes" id="UP000005867"/>
    </source>
</evidence>
<dbReference type="SMART" id="SM00934">
    <property type="entry name" value="OMPdecase"/>
    <property type="match status" value="1"/>
</dbReference>
<gene>
    <name evidence="11" type="ORF">P186_2256</name>
</gene>
<keyword evidence="4" id="KW-0210">Decarboxylase</keyword>
<evidence type="ECO:0000256" key="1">
    <source>
        <dbReference type="ARBA" id="ARBA00004861"/>
    </source>
</evidence>
<dbReference type="STRING" id="1104324.P186_2256"/>
<dbReference type="Proteomes" id="UP000005867">
    <property type="component" value="Chromosome"/>
</dbReference>
<dbReference type="GO" id="GO:0005829">
    <property type="term" value="C:cytosol"/>
    <property type="evidence" value="ECO:0007669"/>
    <property type="project" value="TreeGrafter"/>
</dbReference>
<dbReference type="SUPFAM" id="SSF51366">
    <property type="entry name" value="Ribulose-phoshate binding barrel"/>
    <property type="match status" value="1"/>
</dbReference>
<name>G7VBN1_9CREN</name>
<evidence type="ECO:0000313" key="11">
    <source>
        <dbReference type="EMBL" id="AET33648.1"/>
    </source>
</evidence>
<evidence type="ECO:0000256" key="2">
    <source>
        <dbReference type="ARBA" id="ARBA00012321"/>
    </source>
</evidence>
<dbReference type="GO" id="GO:0006207">
    <property type="term" value="P:'de novo' pyrimidine nucleobase biosynthetic process"/>
    <property type="evidence" value="ECO:0007669"/>
    <property type="project" value="InterPro"/>
</dbReference>
<comment type="pathway">
    <text evidence="1">Pyrimidine metabolism; UMP biosynthesis via de novo pathway; UMP from orotate: step 2/2.</text>
</comment>
<dbReference type="InterPro" id="IPR001754">
    <property type="entry name" value="OMPdeCOase_dom"/>
</dbReference>
<feature type="binding site" evidence="9">
    <location>
        <position position="30"/>
    </location>
    <ligand>
        <name>substrate</name>
    </ligand>
</feature>
<dbReference type="RefSeq" id="WP_014289473.1">
    <property type="nucleotide sequence ID" value="NC_016645.1"/>
</dbReference>
<accession>G7VBN1</accession>
<evidence type="ECO:0000256" key="8">
    <source>
        <dbReference type="PIRSR" id="PIRSR614732-1"/>
    </source>
</evidence>
<dbReference type="Pfam" id="PF00215">
    <property type="entry name" value="OMPdecase"/>
    <property type="match status" value="1"/>
</dbReference>
<dbReference type="eggNOG" id="arCOG00081">
    <property type="taxonomic scope" value="Archaea"/>
</dbReference>
<dbReference type="InterPro" id="IPR014732">
    <property type="entry name" value="OMPdecase"/>
</dbReference>
<protein>
    <recommendedName>
        <fullName evidence="3">Orotidine 5'-phosphate decarboxylase</fullName>
        <ecNumber evidence="2">4.1.1.23</ecNumber>
    </recommendedName>
    <alternativeName>
        <fullName evidence="7">OMP decarboxylase</fullName>
    </alternativeName>
</protein>
<dbReference type="KEGG" id="pyr:P186_2256"/>
<feature type="binding site" evidence="9">
    <location>
        <position position="9"/>
    </location>
    <ligand>
        <name>substrate</name>
    </ligand>
</feature>
<feature type="active site" description="For OMPdecase activity" evidence="8">
    <location>
        <position position="61"/>
    </location>
</feature>
<dbReference type="BioCyc" id="PSP1104324:GJSN-2207-MONOMER"/>
<feature type="active site" description="For OMPdecase activity" evidence="8">
    <location>
        <position position="56"/>
    </location>
</feature>
<dbReference type="EC" id="4.1.1.23" evidence="2"/>
<dbReference type="GeneID" id="11593860"/>
<proteinExistence type="predicted"/>
<dbReference type="PANTHER" id="PTHR32119">
    <property type="entry name" value="OROTIDINE 5'-PHOSPHATE DECARBOXYLASE"/>
    <property type="match status" value="1"/>
</dbReference>
<keyword evidence="5" id="KW-0665">Pyrimidine biosynthesis</keyword>
<evidence type="ECO:0000256" key="6">
    <source>
        <dbReference type="ARBA" id="ARBA00023239"/>
    </source>
</evidence>
<dbReference type="InterPro" id="IPR011060">
    <property type="entry name" value="RibuloseP-bd_barrel"/>
</dbReference>
<dbReference type="OrthoDB" id="94124at2157"/>